<evidence type="ECO:0000256" key="1">
    <source>
        <dbReference type="SAM" id="SignalP"/>
    </source>
</evidence>
<proteinExistence type="predicted"/>
<dbReference type="EMBL" id="JBHUOS010000016">
    <property type="protein sequence ID" value="MFD2917877.1"/>
    <property type="molecule type" value="Genomic_DNA"/>
</dbReference>
<evidence type="ECO:0000313" key="3">
    <source>
        <dbReference type="EMBL" id="MFD2917877.1"/>
    </source>
</evidence>
<dbReference type="PROSITE" id="PS50234">
    <property type="entry name" value="VWFA"/>
    <property type="match status" value="1"/>
</dbReference>
<dbReference type="Gene3D" id="3.40.50.410">
    <property type="entry name" value="von Willebrand factor, type A domain"/>
    <property type="match status" value="1"/>
</dbReference>
<dbReference type="SUPFAM" id="SSF53300">
    <property type="entry name" value="vWA-like"/>
    <property type="match status" value="1"/>
</dbReference>
<comment type="caution">
    <text evidence="3">The sequence shown here is derived from an EMBL/GenBank/DDBJ whole genome shotgun (WGS) entry which is preliminary data.</text>
</comment>
<evidence type="ECO:0000313" key="4">
    <source>
        <dbReference type="Proteomes" id="UP001597548"/>
    </source>
</evidence>
<sequence length="2916" mass="309990">MSKRPLLIVILSLSFFITSAQTFCEDISGSDCDDCPAIPITINPDMLVNCEDEIDVILILDESNSINSQTLENQVRDGVLAFLEELECKPVNVAIIEFGSVANYVVPTYRSVATVLPDIQNYFDDNVGFNGNTYTPNNFSNDQLGGTNWQAALLRANALPTADLLLMFTDGKPTAYSPDANNPGSSYDFCNDGADTQEAEIYNAAIVANLIKTKNTHMFVLGVGNVDDTYIPSITGTNEYDPNLGDIIADSDYEIDPNFANLAACFRSIANNLCSIIVESEGSTICEGEVNGVIDITLTTLATGPFTVTISNGPTNVSPFSTSQTIFSISNLSAGTYKVEVESNDGCYEEGSVFVTIETSNPIAITNGPLEIDCINSTTTLDGTGSTTSGVTYLWSTNDGAVSGPVNQITATATAIGTYTLTVTDIESNCFATENVVVTSNANIPSVDAGSDAEIACGTSELTINGLGSSTNPDSDLSYAWSGPNGFDESTEDITVYEAGTYMLTVTDNDNGCSATDGLEVTLCVDPCTDPLGVDTDDDGINDICDLDDDNDGILDDDDCGINLIIPIGFDGQQERVTIYPEDDPRNHWFSDFNFLVIDDVDFTLGTPDYAADAIDSPWYAVPQGDSFAWLQAKNNIPGTNTFGNDGIFVTLTASELAAKGVAIGDILNVTVKYAPGFNYFAGRKSDHDTTLNIWYGNGVVTSSTIPSTPTETVLPGSWGSTNFREGNADDWKDFYASFVYNGGDIFYGVQATTGPDDSGDESLYIDFMRLTSTDCDDTDGDGLPNNIDTDSDNDGCPDALEAFQNLTAPNILTGGSNGGSSNNITQTDVNFLGVPNDANGGQSNTTATITPVNYLGDTLITGSTVVNQGDSFTITSNAVSMTTDIWSLSSPFAPNYLAPTATDVSNDLIYTWTFDDGGGPISIAPTESGPTGQTFDFGVITSANAGTYHVTITHPNNTCINEVRSIVLEVNEICTNPPTVNLSSETGSTCADTSITISGNTFGGGATAIESITVDGAGTLDVSSAATSPFNFTYTPAVGDEGNTVTITVITNNPDPQGDLCASATATYELTINALPIVAFTALADLCLDAGTQLGLGGGSPQGGIYSGAGVTDDGNGMTYSFDSGLAGAGVHTIIYNYIDANGCSDSANDNVEVYNAIPDDTASGEVCEGNTYNYEGIEYAIGSHDIPRTDANGCSYKTVLTVSAYEVTPDETASGEVCEGNTYNYEGTAYEVGSYDIPRTDINGCSYKTVLTVSAFEVTPDDIASGEVCEGNTYNYEGIEYEAGSYDIPRTDVNGCSYKTVLIVSVFEVIPDDTASGEVCVGDKYTYEGLEYEVGIYDIPRTDSNGCPYKTVLTVSAFEVTPDDTASGEVCVGDKYTYEGLEYEVGSYDIPRTDINGCSYKTVLTVSAFEVTPDDTASGEVCVGNTFNYEGTAYEVGSYDIPRTDINGCSYKTVLTISAFEVTPDDTASGEACVGDKYTYEGLEYEVGSYDIPRTDINGCSYKTVLTVSAFEVTPDDTASGEVCEGNTYNYEGIEYEVGSYDIPRTDINGCSYKTVLTVSVFEVTPDDTASGEVCVGNTFNYEGIAYEVGSHDISKTDANGCPYTTVLTVTAFDVTPDVVNNVTICEGDSYLWSVDDMTYTAADSPVELNLLDDNGCPYTATLTITEDDVPDTGENGMLTVCEGVTPTNEELFDSLAGTPNEGGVWTGPDSGVYTYTFAASGSCPEVSATVTVDYYEVTPDDTASGEVCIGNTFNYEGTAYEVGSYDIPRTDINGCSYKTVLTVSAFEVTPDDTASGEVCEGNTYNYEGTAYEVGSYDIPRTDVNGCSYKTVLTVSAFEVTPDDTASGEVCVGNTFNYEGTEYEVGSHDISKTDANGCPYTTVLTVTAFDVTPDVVNDVTVCEGDSYLWSVDDMTYTAADSPVELNLLDDNGCPYTATLTITEDDAPDAGEDGTLTICADVVPTNEGLFDALDGTPNEGGVWTGPDSGVYTYTFAASGSCPEVSATVTVDYYEVTPDDTASGEVCEGNTYNYEGIAYEVGSYDIPRTDVNGCSYKTVLTVSAFEVTPDDTASGEVCVGNTYNYEGTAYEVGSHDISKTDANGCPYTTVLTVTAFDVTPDVVNDVTVCEGDSYLWSVDDMTYTAADSPVELNLLDDNGCPYTATLTITEDDAPDAGENGMLTVCEGVTPTNEGLFDALDGTPNEGGVWTGPDSGVYTYTFAASGSCPEVSATVTVDYYDVTPDNTASGEVCIGNTFNYEGIAYEVGSYDIPRTDINGCSYKTVLTVSAFEVTPDDTASGEVCEGNTYNYEGTEYEVGSYDIPRTDVNGCSYKTVLTVSAFEVTPDDTASGEVCVGNTFNYEGTAYEVGSYDIPRTDINGCLYTTVLTVTAYEVTEDVVEYATVCEGGSYSWSINDMTYTASDSPVVIELQDVNGCSYTATLNITETPGLNAGEDGVVTVCAGETPTFDELFASLGSSADEGGVWSQVSNGDYVYTFESTEDCSGSSAYVKVYYYEVTEDIVEDVTVCEGGSYSWLINDMAYTASDSPVVIELQDVNGCSYTATLNITETPGLNAGEDGIVTVCAGETPTFDELFASLGSSADEGGVWSQVSNGDYVYTFESTEDCSGSSAYVKVYYYEVTEDIVEDVTVCEGGSYSWLINDMTYTASDSPVVIELQDVNGCSYTATLNITETPGLNAGEDGVVTVCAGETPTFDELFASLGSSADEGGVWSQVSNGDYVYTFETTENCLGSSAYVKVYEYDVTPDIEEDVTIAIGASYTWSITNETYTAEDSPVVVELLDDNGCTYTAYLKITEDNSLSIEGLDINDTTLVKVFPVPHNQFINILYEFGFDTDVSIQVIDVRGVILKDINIDDYGRNSERRMQIDLSQISDQMLLVKITTKRGSIIKKIVPSNKR</sequence>
<gene>
    <name evidence="3" type="ORF">ACFS29_19645</name>
</gene>
<feature type="signal peptide" evidence="1">
    <location>
        <begin position="1"/>
        <end position="20"/>
    </location>
</feature>
<dbReference type="InterPro" id="IPR002035">
    <property type="entry name" value="VWF_A"/>
</dbReference>
<keyword evidence="1" id="KW-0732">Signal</keyword>
<dbReference type="RefSeq" id="WP_379660220.1">
    <property type="nucleotide sequence ID" value="NZ_JBHUOS010000016.1"/>
</dbReference>
<name>A0ABW5ZZF7_9FLAO</name>
<dbReference type="Pfam" id="PF00092">
    <property type="entry name" value="VWA"/>
    <property type="match status" value="1"/>
</dbReference>
<feature type="domain" description="VWFA" evidence="2">
    <location>
        <begin position="55"/>
        <end position="273"/>
    </location>
</feature>
<dbReference type="Gene3D" id="2.60.40.10">
    <property type="entry name" value="Immunoglobulins"/>
    <property type="match status" value="2"/>
</dbReference>
<keyword evidence="4" id="KW-1185">Reference proteome</keyword>
<dbReference type="Proteomes" id="UP001597548">
    <property type="component" value="Unassembled WGS sequence"/>
</dbReference>
<reference evidence="4" key="1">
    <citation type="journal article" date="2019" name="Int. J. Syst. Evol. Microbiol.">
        <title>The Global Catalogue of Microorganisms (GCM) 10K type strain sequencing project: providing services to taxonomists for standard genome sequencing and annotation.</title>
        <authorList>
            <consortium name="The Broad Institute Genomics Platform"/>
            <consortium name="The Broad Institute Genome Sequencing Center for Infectious Disease"/>
            <person name="Wu L."/>
            <person name="Ma J."/>
        </authorList>
    </citation>
    <scope>NUCLEOTIDE SEQUENCE [LARGE SCALE GENOMIC DNA]</scope>
    <source>
        <strain evidence="4">KCTC 32514</strain>
    </source>
</reference>
<dbReference type="InterPro" id="IPR036465">
    <property type="entry name" value="vWFA_dom_sf"/>
</dbReference>
<accession>A0ABW5ZZF7</accession>
<dbReference type="InterPro" id="IPR013783">
    <property type="entry name" value="Ig-like_fold"/>
</dbReference>
<dbReference type="CDD" id="cd00198">
    <property type="entry name" value="vWFA"/>
    <property type="match status" value="1"/>
</dbReference>
<protein>
    <submittedName>
        <fullName evidence="3">VWA domain-containing protein</fullName>
    </submittedName>
</protein>
<feature type="chain" id="PRO_5045104862" evidence="1">
    <location>
        <begin position="21"/>
        <end position="2916"/>
    </location>
</feature>
<evidence type="ECO:0000259" key="2">
    <source>
        <dbReference type="PROSITE" id="PS50234"/>
    </source>
</evidence>
<organism evidence="3 4">
    <name type="scientific">Psychroserpens luteus</name>
    <dbReference type="NCBI Taxonomy" id="1434066"/>
    <lineage>
        <taxon>Bacteria</taxon>
        <taxon>Pseudomonadati</taxon>
        <taxon>Bacteroidota</taxon>
        <taxon>Flavobacteriia</taxon>
        <taxon>Flavobacteriales</taxon>
        <taxon>Flavobacteriaceae</taxon>
        <taxon>Psychroserpens</taxon>
    </lineage>
</organism>
<dbReference type="SMART" id="SM00327">
    <property type="entry name" value="VWA"/>
    <property type="match status" value="1"/>
</dbReference>